<organism evidence="2 3">
    <name type="scientific">Botrimarina hoheduenensis</name>
    <dbReference type="NCBI Taxonomy" id="2528000"/>
    <lineage>
        <taxon>Bacteria</taxon>
        <taxon>Pseudomonadati</taxon>
        <taxon>Planctomycetota</taxon>
        <taxon>Planctomycetia</taxon>
        <taxon>Pirellulales</taxon>
        <taxon>Lacipirellulaceae</taxon>
        <taxon>Botrimarina</taxon>
    </lineage>
</organism>
<protein>
    <submittedName>
        <fullName evidence="2">Uncharacterized protein</fullName>
    </submittedName>
</protein>
<feature type="transmembrane region" description="Helical" evidence="1">
    <location>
        <begin position="24"/>
        <end position="45"/>
    </location>
</feature>
<feature type="transmembrane region" description="Helical" evidence="1">
    <location>
        <begin position="141"/>
        <end position="160"/>
    </location>
</feature>
<dbReference type="Proteomes" id="UP000318995">
    <property type="component" value="Unassembled WGS sequence"/>
</dbReference>
<keyword evidence="1" id="KW-0472">Membrane</keyword>
<evidence type="ECO:0000313" key="2">
    <source>
        <dbReference type="EMBL" id="TWT47423.1"/>
    </source>
</evidence>
<comment type="caution">
    <text evidence="2">The sequence shown here is derived from an EMBL/GenBank/DDBJ whole genome shotgun (WGS) entry which is preliminary data.</text>
</comment>
<keyword evidence="1" id="KW-1133">Transmembrane helix</keyword>
<dbReference type="EMBL" id="SJPH01000002">
    <property type="protein sequence ID" value="TWT47423.1"/>
    <property type="molecule type" value="Genomic_DNA"/>
</dbReference>
<evidence type="ECO:0000313" key="3">
    <source>
        <dbReference type="Proteomes" id="UP000318995"/>
    </source>
</evidence>
<dbReference type="RefSeq" id="WP_146572027.1">
    <property type="nucleotide sequence ID" value="NZ_SJPH01000002.1"/>
</dbReference>
<dbReference type="OrthoDB" id="5241882at2"/>
<feature type="transmembrane region" description="Helical" evidence="1">
    <location>
        <begin position="87"/>
        <end position="109"/>
    </location>
</feature>
<feature type="transmembrane region" description="Helical" evidence="1">
    <location>
        <begin position="282"/>
        <end position="304"/>
    </location>
</feature>
<dbReference type="AlphaFoldDB" id="A0A5C5WAZ7"/>
<evidence type="ECO:0000256" key="1">
    <source>
        <dbReference type="SAM" id="Phobius"/>
    </source>
</evidence>
<accession>A0A5C5WAZ7</accession>
<feature type="transmembrane region" description="Helical" evidence="1">
    <location>
        <begin position="57"/>
        <end position="80"/>
    </location>
</feature>
<feature type="transmembrane region" description="Helical" evidence="1">
    <location>
        <begin position="115"/>
        <end position="134"/>
    </location>
</feature>
<feature type="transmembrane region" description="Helical" evidence="1">
    <location>
        <begin position="218"/>
        <end position="237"/>
    </location>
</feature>
<name>A0A5C5WAZ7_9BACT</name>
<feature type="transmembrane region" description="Helical" evidence="1">
    <location>
        <begin position="330"/>
        <end position="348"/>
    </location>
</feature>
<gene>
    <name evidence="2" type="ORF">Pla111_10370</name>
</gene>
<proteinExistence type="predicted"/>
<feature type="transmembrane region" description="Helical" evidence="1">
    <location>
        <begin position="166"/>
        <end position="185"/>
    </location>
</feature>
<feature type="transmembrane region" description="Helical" evidence="1">
    <location>
        <begin position="257"/>
        <end position="275"/>
    </location>
</feature>
<keyword evidence="1" id="KW-0812">Transmembrane</keyword>
<reference evidence="2 3" key="1">
    <citation type="submission" date="2019-02" db="EMBL/GenBank/DDBJ databases">
        <title>Deep-cultivation of Planctomycetes and their phenomic and genomic characterization uncovers novel biology.</title>
        <authorList>
            <person name="Wiegand S."/>
            <person name="Jogler M."/>
            <person name="Boedeker C."/>
            <person name="Pinto D."/>
            <person name="Vollmers J."/>
            <person name="Rivas-Marin E."/>
            <person name="Kohn T."/>
            <person name="Peeters S.H."/>
            <person name="Heuer A."/>
            <person name="Rast P."/>
            <person name="Oberbeckmann S."/>
            <person name="Bunk B."/>
            <person name="Jeske O."/>
            <person name="Meyerdierks A."/>
            <person name="Storesund J.E."/>
            <person name="Kallscheuer N."/>
            <person name="Luecker S."/>
            <person name="Lage O.M."/>
            <person name="Pohl T."/>
            <person name="Merkel B.J."/>
            <person name="Hornburger P."/>
            <person name="Mueller R.-W."/>
            <person name="Bruemmer F."/>
            <person name="Labrenz M."/>
            <person name="Spormann A.M."/>
            <person name="Op Den Camp H."/>
            <person name="Overmann J."/>
            <person name="Amann R."/>
            <person name="Jetten M.S.M."/>
            <person name="Mascher T."/>
            <person name="Medema M.H."/>
            <person name="Devos D.P."/>
            <person name="Kaster A.-K."/>
            <person name="Ovreas L."/>
            <person name="Rohde M."/>
            <person name="Galperin M.Y."/>
            <person name="Jogler C."/>
        </authorList>
    </citation>
    <scope>NUCLEOTIDE SEQUENCE [LARGE SCALE GENOMIC DNA]</scope>
    <source>
        <strain evidence="2 3">Pla111</strain>
    </source>
</reference>
<keyword evidence="3" id="KW-1185">Reference proteome</keyword>
<sequence>MTDAPLAAASPRSGRLVGLDRRSLWVAILAPAAVVLLDAATIAYVSTQSEFTVWRYIGVRPVGGTVFFVLKSAALAWCVGRYVQTPWLRWTVFIWAVALLDFGFLARFMHGEFQGAMLGLAFAQVTLLAVWAVLGDTAWVWRLPAGLLALSSIVLLMSSGENRWEISYWIIPLLIALSILVVRVWRLSRRGVRLMQADQFAAEIPSTDTRLQFGMGHLLVWSAALAPLLLALRNTAWDNWLVGSIGQGFLADPVRPFFLGGLVGYAALLVLQMSLGKPRRWWFRLCWAALLALVLITLIAWSAIERAGVASWGRNPPTASDHMIYMHGQWQAWCLLTYGTLAGLLLFFRASGYRLRSRQASATADGCSTEIAERPS</sequence>